<feature type="region of interest" description="Disordered" evidence="1">
    <location>
        <begin position="194"/>
        <end position="235"/>
    </location>
</feature>
<keyword evidence="2" id="KW-1133">Transmembrane helix</keyword>
<accession>A0A8C3RMF5</accession>
<proteinExistence type="predicted"/>
<evidence type="ECO:0000313" key="4">
    <source>
        <dbReference type="Proteomes" id="UP000694403"/>
    </source>
</evidence>
<dbReference type="PANTHER" id="PTHR36877:SF1">
    <property type="entry name" value="SMALL INTEGRAL MEMBRANE PROTEIN 13"/>
    <property type="match status" value="1"/>
</dbReference>
<feature type="region of interest" description="Disordered" evidence="1">
    <location>
        <begin position="1"/>
        <end position="45"/>
    </location>
</feature>
<evidence type="ECO:0000256" key="1">
    <source>
        <dbReference type="SAM" id="MobiDB-lite"/>
    </source>
</evidence>
<dbReference type="Proteomes" id="UP000694403">
    <property type="component" value="Unplaced"/>
</dbReference>
<evidence type="ECO:0000256" key="2">
    <source>
        <dbReference type="SAM" id="Phobius"/>
    </source>
</evidence>
<evidence type="ECO:0000313" key="3">
    <source>
        <dbReference type="Ensembl" id="ENSCSRP00000001234.1"/>
    </source>
</evidence>
<dbReference type="Ensembl" id="ENSCSRT00000001271.1">
    <property type="protein sequence ID" value="ENSCSRP00000001234.1"/>
    <property type="gene ID" value="ENSCSRG00000001007.1"/>
</dbReference>
<keyword evidence="4" id="KW-1185">Reference proteome</keyword>
<dbReference type="InterPro" id="IPR031851">
    <property type="entry name" value="DUF4750"/>
</dbReference>
<organism evidence="3 4">
    <name type="scientific">Chelydra serpentina</name>
    <name type="common">Snapping turtle</name>
    <name type="synonym">Testudo serpentina</name>
    <dbReference type="NCBI Taxonomy" id="8475"/>
    <lineage>
        <taxon>Eukaryota</taxon>
        <taxon>Metazoa</taxon>
        <taxon>Chordata</taxon>
        <taxon>Craniata</taxon>
        <taxon>Vertebrata</taxon>
        <taxon>Euteleostomi</taxon>
        <taxon>Archelosauria</taxon>
        <taxon>Testudinata</taxon>
        <taxon>Testudines</taxon>
        <taxon>Cryptodira</taxon>
        <taxon>Durocryptodira</taxon>
        <taxon>Americhelydia</taxon>
        <taxon>Chelydroidea</taxon>
        <taxon>Chelydridae</taxon>
        <taxon>Chelydra</taxon>
    </lineage>
</organism>
<name>A0A8C3RMF5_CHESE</name>
<feature type="compositionally biased region" description="Basic residues" evidence="1">
    <location>
        <begin position="219"/>
        <end position="228"/>
    </location>
</feature>
<reference evidence="3" key="2">
    <citation type="submission" date="2025-09" db="UniProtKB">
        <authorList>
            <consortium name="Ensembl"/>
        </authorList>
    </citation>
    <scope>IDENTIFICATION</scope>
</reference>
<keyword evidence="2" id="KW-0472">Membrane</keyword>
<keyword evidence="2" id="KW-0812">Transmembrane</keyword>
<reference evidence="3" key="1">
    <citation type="submission" date="2025-08" db="UniProtKB">
        <authorList>
            <consortium name="Ensembl"/>
        </authorList>
    </citation>
    <scope>IDENTIFICATION</scope>
</reference>
<dbReference type="AlphaFoldDB" id="A0A8C3RMF5"/>
<feature type="compositionally biased region" description="Low complexity" evidence="1">
    <location>
        <begin position="19"/>
        <end position="39"/>
    </location>
</feature>
<sequence>RPWTGGPSRRLVRERSRRSASVIGGFPAAPAGGAAAPSRGGRRRSHAGRPLLLAAGLRRPPLGSQCRQAPPPPALNLCLPLPPRLRPGPAARGRLITRLSRRPPPRLLLRCSQSPPSLHAPRRCCGGGGGLRAGDSAQRLPLRAAEMWQSVGLTLLVIVATLACVLLFMLCGWYVVWQLFLSKFKFLRELIGDTGSQQGDNEPSESEAEQETPPTPQRGRQKSARQRRAPAEEAT</sequence>
<feature type="transmembrane region" description="Helical" evidence="2">
    <location>
        <begin position="153"/>
        <end position="176"/>
    </location>
</feature>
<dbReference type="Pfam" id="PF15938">
    <property type="entry name" value="DUF4750"/>
    <property type="match status" value="1"/>
</dbReference>
<protein>
    <submittedName>
        <fullName evidence="3">Small integral membrane protein 13</fullName>
    </submittedName>
</protein>
<dbReference type="PANTHER" id="PTHR36877">
    <property type="entry name" value="SMALL INTEGRAL MEMBRANE PROTEIN 13"/>
    <property type="match status" value="1"/>
</dbReference>